<dbReference type="AlphaFoldDB" id="A0A1R2B1K4"/>
<name>A0A1R2B1K4_9CILI</name>
<protein>
    <submittedName>
        <fullName evidence="1">Uncharacterized protein</fullName>
    </submittedName>
</protein>
<reference evidence="1 2" key="1">
    <citation type="submission" date="2016-11" db="EMBL/GenBank/DDBJ databases">
        <title>The macronuclear genome of Stentor coeruleus: a giant cell with tiny introns.</title>
        <authorList>
            <person name="Slabodnick M."/>
            <person name="Ruby J.G."/>
            <person name="Reiff S.B."/>
            <person name="Swart E.C."/>
            <person name="Gosai S."/>
            <person name="Prabakaran S."/>
            <person name="Witkowska E."/>
            <person name="Larue G.E."/>
            <person name="Fisher S."/>
            <person name="Freeman R.M."/>
            <person name="Gunawardena J."/>
            <person name="Chu W."/>
            <person name="Stover N.A."/>
            <person name="Gregory B.D."/>
            <person name="Nowacki M."/>
            <person name="Derisi J."/>
            <person name="Roy S.W."/>
            <person name="Marshall W.F."/>
            <person name="Sood P."/>
        </authorList>
    </citation>
    <scope>NUCLEOTIDE SEQUENCE [LARGE SCALE GENOMIC DNA]</scope>
    <source>
        <strain evidence="1">WM001</strain>
    </source>
</reference>
<keyword evidence="2" id="KW-1185">Reference proteome</keyword>
<sequence length="570" mass="67215">MQNEKDLNNNTKLPNLSFYDLKIDEKNSELSLKLKNKTTSKTNKRQHIKQRNSLHCNTTIKSSRSFSAHNQNTILSQTEILKEELIITWQNFKIPQQHQKFFTQSIKLLPKLQAASKIAQEIYNIENSNSNIISIIFSITKRESLLQTIHKKFQEQITKPEIFTHIKTLQNLRDITLQVIEFIEIWKSEFLISEDYEWENTSYYEKLKTDSDFLCETNLGKFFNFFLSDPLLTGPVEPKFMKQHSFSIPFTYRQGARIRRAFKILNFIPIKLIKTQISTYISEIPLSTTVNIHTEISQVFFIESTVTEEDIRKEFLEAIKEIVEKVLNDELNRKLEILVRESYKEIITASLALYSSSILDRIITEVLGEIIPVISKDSYNEVTDSEYIDIRNLIINEVMEEQMKSISNIQTNDILSVYVTEEVIGYLELFHLTLETIQEEIEENQSIVYIVVDEVIEEFLLEDWVEDLAEVELVQEKMENVWKDLPGHIQKEIYHYRKGDIMNRICEMIYFNILNDFVGKIWIEGLVQSFIKEERDESPLQDEDIFLLKDPNYQLEDLRKGSILRIIRKN</sequence>
<organism evidence="1 2">
    <name type="scientific">Stentor coeruleus</name>
    <dbReference type="NCBI Taxonomy" id="5963"/>
    <lineage>
        <taxon>Eukaryota</taxon>
        <taxon>Sar</taxon>
        <taxon>Alveolata</taxon>
        <taxon>Ciliophora</taxon>
        <taxon>Postciliodesmatophora</taxon>
        <taxon>Heterotrichea</taxon>
        <taxon>Heterotrichida</taxon>
        <taxon>Stentoridae</taxon>
        <taxon>Stentor</taxon>
    </lineage>
</organism>
<evidence type="ECO:0000313" key="1">
    <source>
        <dbReference type="EMBL" id="OMJ70658.1"/>
    </source>
</evidence>
<gene>
    <name evidence="1" type="ORF">SteCoe_31318</name>
</gene>
<dbReference type="Proteomes" id="UP000187209">
    <property type="component" value="Unassembled WGS sequence"/>
</dbReference>
<dbReference type="EMBL" id="MPUH01001066">
    <property type="protein sequence ID" value="OMJ70658.1"/>
    <property type="molecule type" value="Genomic_DNA"/>
</dbReference>
<evidence type="ECO:0000313" key="2">
    <source>
        <dbReference type="Proteomes" id="UP000187209"/>
    </source>
</evidence>
<comment type="caution">
    <text evidence="1">The sequence shown here is derived from an EMBL/GenBank/DDBJ whole genome shotgun (WGS) entry which is preliminary data.</text>
</comment>
<accession>A0A1R2B1K4</accession>
<dbReference type="OrthoDB" id="323450at2759"/>
<proteinExistence type="predicted"/>